<feature type="domain" description="Glycosyltransferase 2-like" evidence="1">
    <location>
        <begin position="18"/>
        <end position="144"/>
    </location>
</feature>
<dbReference type="InterPro" id="IPR001173">
    <property type="entry name" value="Glyco_trans_2-like"/>
</dbReference>
<keyword evidence="2" id="KW-0808">Transferase</keyword>
<dbReference type="EMBL" id="RRCN01000001">
    <property type="protein sequence ID" value="RRJ62699.1"/>
    <property type="molecule type" value="Genomic_DNA"/>
</dbReference>
<organism evidence="2 3">
    <name type="scientific">Paenibacillus oralis</name>
    <dbReference type="NCBI Taxonomy" id="2490856"/>
    <lineage>
        <taxon>Bacteria</taxon>
        <taxon>Bacillati</taxon>
        <taxon>Bacillota</taxon>
        <taxon>Bacilli</taxon>
        <taxon>Bacillales</taxon>
        <taxon>Paenibacillaceae</taxon>
        <taxon>Paenibacillus</taxon>
    </lineage>
</organism>
<dbReference type="InterPro" id="IPR050834">
    <property type="entry name" value="Glycosyltransf_2"/>
</dbReference>
<dbReference type="PANTHER" id="PTHR43685">
    <property type="entry name" value="GLYCOSYLTRANSFERASE"/>
    <property type="match status" value="1"/>
</dbReference>
<dbReference type="Pfam" id="PF00535">
    <property type="entry name" value="Glycos_transf_2"/>
    <property type="match status" value="1"/>
</dbReference>
<dbReference type="Gene3D" id="3.90.550.10">
    <property type="entry name" value="Spore Coat Polysaccharide Biosynthesis Protein SpsA, Chain A"/>
    <property type="match status" value="1"/>
</dbReference>
<evidence type="ECO:0000313" key="2">
    <source>
        <dbReference type="EMBL" id="RRJ62699.1"/>
    </source>
</evidence>
<evidence type="ECO:0000259" key="1">
    <source>
        <dbReference type="Pfam" id="PF00535"/>
    </source>
</evidence>
<dbReference type="GO" id="GO:0016740">
    <property type="term" value="F:transferase activity"/>
    <property type="evidence" value="ECO:0007669"/>
    <property type="project" value="UniProtKB-KW"/>
</dbReference>
<protein>
    <submittedName>
        <fullName evidence="2">Glycosyltransferase family 2 protein</fullName>
    </submittedName>
</protein>
<name>A0A3P3TZ94_9BACL</name>
<dbReference type="InterPro" id="IPR029044">
    <property type="entry name" value="Nucleotide-diphossugar_trans"/>
</dbReference>
<evidence type="ECO:0000313" key="3">
    <source>
        <dbReference type="Proteomes" id="UP000267017"/>
    </source>
</evidence>
<gene>
    <name evidence="2" type="ORF">EHV15_06895</name>
</gene>
<dbReference type="SUPFAM" id="SSF53448">
    <property type="entry name" value="Nucleotide-diphospho-sugar transferases"/>
    <property type="match status" value="1"/>
</dbReference>
<dbReference type="PANTHER" id="PTHR43685:SF2">
    <property type="entry name" value="GLYCOSYLTRANSFERASE 2-LIKE DOMAIN-CONTAINING PROTEIN"/>
    <property type="match status" value="1"/>
</dbReference>
<dbReference type="OrthoDB" id="6713581at2"/>
<keyword evidence="3" id="KW-1185">Reference proteome</keyword>
<sequence>MNQITDKGSDEMEQGVSIITCTNRRSYINNLFNNFTRQRHPEKELIIVVNNDKIPLEPYLNMAKRYQNVYVYRLPGHFSLGACLNYAVKKTKHRYIAKFDDDDYYAPYYLTSSLLVFRRTGAHVIGKRAHYMYLRGSKTLILRFPRDENRPVTKIPGATLVFKREVLSRVQFPNQNVGEDDLFCLRCKRRGYKVYSGEKTNFVAIRRKNSSNHTWIISDKKLIAHHKKIPNVKNYKKFVQSKPKGVR</sequence>
<proteinExistence type="predicted"/>
<dbReference type="Proteomes" id="UP000267017">
    <property type="component" value="Unassembled WGS sequence"/>
</dbReference>
<accession>A0A3P3TZ94</accession>
<dbReference type="AlphaFoldDB" id="A0A3P3TZ94"/>
<reference evidence="2 3" key="1">
    <citation type="submission" date="2018-11" db="EMBL/GenBank/DDBJ databases">
        <title>Genome sequencing of Paenibacillus sp. KCOM 3021 (= ChDC PVNT-B20).</title>
        <authorList>
            <person name="Kook J.-K."/>
            <person name="Park S.-N."/>
            <person name="Lim Y.K."/>
        </authorList>
    </citation>
    <scope>NUCLEOTIDE SEQUENCE [LARGE SCALE GENOMIC DNA]</scope>
    <source>
        <strain evidence="2 3">KCOM 3021</strain>
    </source>
</reference>
<comment type="caution">
    <text evidence="2">The sequence shown here is derived from an EMBL/GenBank/DDBJ whole genome shotgun (WGS) entry which is preliminary data.</text>
</comment>